<evidence type="ECO:0000256" key="1">
    <source>
        <dbReference type="SAM" id="MobiDB-lite"/>
    </source>
</evidence>
<feature type="domain" description="SHOCT" evidence="2">
    <location>
        <begin position="74"/>
        <end position="101"/>
    </location>
</feature>
<evidence type="ECO:0000259" key="2">
    <source>
        <dbReference type="Pfam" id="PF09851"/>
    </source>
</evidence>
<gene>
    <name evidence="3" type="ORF">SAMN05216410_1499</name>
</gene>
<sequence>MPGLLRGVARVAVVAGTATAVSNRVSRRQAGRWASQAPEPEPAPESAPPPPPPPAPVAPEPAAPAAGGMDDVLAQLKSLGELKEQGVLSEAEFEAQKQRILAG</sequence>
<name>A0A1G6K5K3_9MICO</name>
<accession>A0A1G6K5K3</accession>
<feature type="region of interest" description="Disordered" evidence="1">
    <location>
        <begin position="19"/>
        <end position="103"/>
    </location>
</feature>
<dbReference type="Proteomes" id="UP000199039">
    <property type="component" value="Unassembled WGS sequence"/>
</dbReference>
<dbReference type="STRING" id="1814289.SAMN05216410_1499"/>
<keyword evidence="4" id="KW-1185">Reference proteome</keyword>
<dbReference type="Pfam" id="PF09851">
    <property type="entry name" value="SHOCT"/>
    <property type="match status" value="1"/>
</dbReference>
<evidence type="ECO:0000313" key="3">
    <source>
        <dbReference type="EMBL" id="SDC25885.1"/>
    </source>
</evidence>
<feature type="compositionally biased region" description="Pro residues" evidence="1">
    <location>
        <begin position="39"/>
        <end position="62"/>
    </location>
</feature>
<evidence type="ECO:0000313" key="4">
    <source>
        <dbReference type="Proteomes" id="UP000199039"/>
    </source>
</evidence>
<dbReference type="OrthoDB" id="5996503at2"/>
<dbReference type="InterPro" id="IPR018649">
    <property type="entry name" value="SHOCT"/>
</dbReference>
<protein>
    <submittedName>
        <fullName evidence="3">Short C-terminal domain-containing protein</fullName>
    </submittedName>
</protein>
<proteinExistence type="predicted"/>
<dbReference type="RefSeq" id="WP_093182064.1">
    <property type="nucleotide sequence ID" value="NZ_FMYH01000002.1"/>
</dbReference>
<organism evidence="3 4">
    <name type="scientific">Sanguibacter gelidistatuariae</name>
    <dbReference type="NCBI Taxonomy" id="1814289"/>
    <lineage>
        <taxon>Bacteria</taxon>
        <taxon>Bacillati</taxon>
        <taxon>Actinomycetota</taxon>
        <taxon>Actinomycetes</taxon>
        <taxon>Micrococcales</taxon>
        <taxon>Sanguibacteraceae</taxon>
        <taxon>Sanguibacter</taxon>
    </lineage>
</organism>
<dbReference type="AlphaFoldDB" id="A0A1G6K5K3"/>
<reference evidence="3 4" key="1">
    <citation type="submission" date="2016-09" db="EMBL/GenBank/DDBJ databases">
        <authorList>
            <person name="Capua I."/>
            <person name="De Benedictis P."/>
            <person name="Joannis T."/>
            <person name="Lombin L.H."/>
            <person name="Cattoli G."/>
        </authorList>
    </citation>
    <scope>NUCLEOTIDE SEQUENCE [LARGE SCALE GENOMIC DNA]</scope>
    <source>
        <strain evidence="3 4">ISLP-3</strain>
    </source>
</reference>
<dbReference type="EMBL" id="FMYH01000002">
    <property type="protein sequence ID" value="SDC25885.1"/>
    <property type="molecule type" value="Genomic_DNA"/>
</dbReference>